<accession>A0A1G6RWF5</accession>
<keyword evidence="11" id="KW-0963">Cytoplasm</keyword>
<evidence type="ECO:0000313" key="14">
    <source>
        <dbReference type="EMBL" id="SDD08275.1"/>
    </source>
</evidence>
<keyword evidence="8 11" id="KW-0238">DNA-binding</keyword>
<keyword evidence="4 11" id="KW-0479">Metal-binding</keyword>
<comment type="similarity">
    <text evidence="2 11">Belongs to the WhiB family.</text>
</comment>
<dbReference type="EMBL" id="FMZZ01000007">
    <property type="protein sequence ID" value="SDD08275.1"/>
    <property type="molecule type" value="Genomic_DNA"/>
</dbReference>
<evidence type="ECO:0000256" key="7">
    <source>
        <dbReference type="ARBA" id="ARBA00023015"/>
    </source>
</evidence>
<dbReference type="STRING" id="1271860.SAMN05216174_10735"/>
<gene>
    <name evidence="11" type="primary">whiB</name>
    <name evidence="14" type="ORF">SAMN05216174_10735</name>
</gene>
<evidence type="ECO:0000256" key="8">
    <source>
        <dbReference type="ARBA" id="ARBA00023125"/>
    </source>
</evidence>
<dbReference type="GO" id="GO:0045454">
    <property type="term" value="P:cell redox homeostasis"/>
    <property type="evidence" value="ECO:0007669"/>
    <property type="project" value="TreeGrafter"/>
</dbReference>
<feature type="binding site" evidence="11">
    <location>
        <position position="44"/>
    </location>
    <ligand>
        <name>[4Fe-4S] cluster</name>
        <dbReference type="ChEBI" id="CHEBI:49883"/>
    </ligand>
</feature>
<evidence type="ECO:0000256" key="6">
    <source>
        <dbReference type="ARBA" id="ARBA00023014"/>
    </source>
</evidence>
<dbReference type="GO" id="GO:0051539">
    <property type="term" value="F:4 iron, 4 sulfur cluster binding"/>
    <property type="evidence" value="ECO:0007669"/>
    <property type="project" value="UniProtKB-UniRule"/>
</dbReference>
<evidence type="ECO:0000256" key="9">
    <source>
        <dbReference type="ARBA" id="ARBA00023157"/>
    </source>
</evidence>
<proteinExistence type="inferred from homology"/>
<feature type="region of interest" description="Disordered" evidence="12">
    <location>
        <begin position="1"/>
        <end position="34"/>
    </location>
</feature>
<keyword evidence="5 11" id="KW-0408">Iron</keyword>
<evidence type="ECO:0000256" key="10">
    <source>
        <dbReference type="ARBA" id="ARBA00023163"/>
    </source>
</evidence>
<dbReference type="InterPro" id="IPR003482">
    <property type="entry name" value="Whib"/>
</dbReference>
<dbReference type="GO" id="GO:0046872">
    <property type="term" value="F:metal ion binding"/>
    <property type="evidence" value="ECO:0007669"/>
    <property type="project" value="UniProtKB-KW"/>
</dbReference>
<feature type="binding site" evidence="11">
    <location>
        <position position="14"/>
    </location>
    <ligand>
        <name>[4Fe-4S] cluster</name>
        <dbReference type="ChEBI" id="CHEBI:49883"/>
    </ligand>
</feature>
<dbReference type="Proteomes" id="UP000199501">
    <property type="component" value="Unassembled WGS sequence"/>
</dbReference>
<dbReference type="AlphaFoldDB" id="A0A1G6RWF5"/>
<dbReference type="Pfam" id="PF02467">
    <property type="entry name" value="Whib"/>
    <property type="match status" value="1"/>
</dbReference>
<evidence type="ECO:0000256" key="4">
    <source>
        <dbReference type="ARBA" id="ARBA00022723"/>
    </source>
</evidence>
<comment type="cofactor">
    <cofactor evidence="11">
        <name>[4Fe-4S] cluster</name>
        <dbReference type="ChEBI" id="CHEBI:49883"/>
    </cofactor>
    <text evidence="11">Binds 1 [4Fe-4S] cluster per subunit. Following nitrosylation of the [4Fe-4S] cluster binds 1 [4Fe-8(NO)] cluster per subunit.</text>
</comment>
<dbReference type="InterPro" id="IPR034768">
    <property type="entry name" value="4FE4S_WBL"/>
</dbReference>
<comment type="subcellular location">
    <subcellularLocation>
        <location evidence="1 11">Cytoplasm</location>
    </subcellularLocation>
</comment>
<keyword evidence="3 11" id="KW-0004">4Fe-4S</keyword>
<dbReference type="GO" id="GO:0045892">
    <property type="term" value="P:negative regulation of DNA-templated transcription"/>
    <property type="evidence" value="ECO:0007669"/>
    <property type="project" value="TreeGrafter"/>
</dbReference>
<keyword evidence="6 11" id="KW-0411">Iron-sulfur</keyword>
<feature type="binding site" evidence="11">
    <location>
        <position position="53"/>
    </location>
    <ligand>
        <name>[4Fe-4S] cluster</name>
        <dbReference type="ChEBI" id="CHEBI:49883"/>
    </ligand>
</feature>
<evidence type="ECO:0000256" key="5">
    <source>
        <dbReference type="ARBA" id="ARBA00023004"/>
    </source>
</evidence>
<comment type="PTM">
    <text evidence="11">The Fe-S cluster can be nitrosylated by nitric oxide (NO).</text>
</comment>
<evidence type="ECO:0000256" key="2">
    <source>
        <dbReference type="ARBA" id="ARBA00006597"/>
    </source>
</evidence>
<evidence type="ECO:0000256" key="1">
    <source>
        <dbReference type="ARBA" id="ARBA00004496"/>
    </source>
</evidence>
<keyword evidence="15" id="KW-1185">Reference proteome</keyword>
<evidence type="ECO:0000256" key="11">
    <source>
        <dbReference type="HAMAP-Rule" id="MF_01479"/>
    </source>
</evidence>
<keyword evidence="9 11" id="KW-1015">Disulfide bond</keyword>
<evidence type="ECO:0000313" key="15">
    <source>
        <dbReference type="Proteomes" id="UP000199501"/>
    </source>
</evidence>
<keyword evidence="7 11" id="KW-0805">Transcription regulation</keyword>
<dbReference type="RefSeq" id="WP_091451003.1">
    <property type="nucleotide sequence ID" value="NZ_FMZZ01000007.1"/>
</dbReference>
<comment type="function">
    <text evidence="11">Acts as a transcriptional regulator. Probably redox-responsive. The apo- but not holo-form probably binds DNA.</text>
</comment>
<keyword evidence="10 11" id="KW-0804">Transcription</keyword>
<protein>
    <recommendedName>
        <fullName evidence="11">Transcriptional regulator WhiB</fullName>
    </recommendedName>
</protein>
<dbReference type="GO" id="GO:0003677">
    <property type="term" value="F:DNA binding"/>
    <property type="evidence" value="ECO:0007669"/>
    <property type="project" value="UniProtKB-UniRule"/>
</dbReference>
<dbReference type="PANTHER" id="PTHR38839">
    <property type="entry name" value="TRANSCRIPTIONAL REGULATOR WHID-RELATED"/>
    <property type="match status" value="1"/>
</dbReference>
<dbReference type="GO" id="GO:0035731">
    <property type="term" value="F:dinitrosyl-iron complex binding"/>
    <property type="evidence" value="ECO:0007669"/>
    <property type="project" value="UniProtKB-UniRule"/>
</dbReference>
<sequence>MSTAIEPWQDRGACRGAPADRFFSPDNERGRARDQRIREAKRVCARCPVLTRCRDHALRTAEPYGVWGGLDENERAELRRRGRRRSA</sequence>
<dbReference type="PROSITE" id="PS51674">
    <property type="entry name" value="4FE4S_WBL"/>
    <property type="match status" value="1"/>
</dbReference>
<comment type="PTM">
    <text evidence="11">Upon Fe-S cluster removal intramolecular disulfide bonds are formed.</text>
</comment>
<evidence type="ECO:0000256" key="3">
    <source>
        <dbReference type="ARBA" id="ARBA00022485"/>
    </source>
</evidence>
<evidence type="ECO:0000259" key="13">
    <source>
        <dbReference type="PROSITE" id="PS51674"/>
    </source>
</evidence>
<dbReference type="HAMAP" id="MF_01479">
    <property type="entry name" value="WhiB"/>
    <property type="match status" value="1"/>
</dbReference>
<organism evidence="14 15">
    <name type="scientific">Actinokineospora iranica</name>
    <dbReference type="NCBI Taxonomy" id="1271860"/>
    <lineage>
        <taxon>Bacteria</taxon>
        <taxon>Bacillati</taxon>
        <taxon>Actinomycetota</taxon>
        <taxon>Actinomycetes</taxon>
        <taxon>Pseudonocardiales</taxon>
        <taxon>Pseudonocardiaceae</taxon>
        <taxon>Actinokineospora</taxon>
    </lineage>
</organism>
<name>A0A1G6RWF5_9PSEU</name>
<reference evidence="15" key="1">
    <citation type="submission" date="2016-10" db="EMBL/GenBank/DDBJ databases">
        <authorList>
            <person name="Varghese N."/>
            <person name="Submissions S."/>
        </authorList>
    </citation>
    <scope>NUCLEOTIDE SEQUENCE [LARGE SCALE GENOMIC DNA]</scope>
    <source>
        <strain evidence="15">IBRC-M 10403</strain>
    </source>
</reference>
<evidence type="ECO:0000256" key="12">
    <source>
        <dbReference type="SAM" id="MobiDB-lite"/>
    </source>
</evidence>
<dbReference type="GO" id="GO:0047134">
    <property type="term" value="F:protein-disulfide reductase [NAD(P)H] activity"/>
    <property type="evidence" value="ECO:0007669"/>
    <property type="project" value="TreeGrafter"/>
</dbReference>
<feature type="binding site" evidence="11">
    <location>
        <position position="47"/>
    </location>
    <ligand>
        <name>[4Fe-4S] cluster</name>
        <dbReference type="ChEBI" id="CHEBI:49883"/>
    </ligand>
</feature>
<dbReference type="GO" id="GO:0005737">
    <property type="term" value="C:cytoplasm"/>
    <property type="evidence" value="ECO:0007669"/>
    <property type="project" value="UniProtKB-SubCell"/>
</dbReference>
<dbReference type="OrthoDB" id="4954884at2"/>
<feature type="domain" description="4Fe-4S Wbl-type" evidence="13">
    <location>
        <begin position="13"/>
        <end position="77"/>
    </location>
</feature>